<keyword evidence="6" id="KW-1185">Reference proteome</keyword>
<dbReference type="SUPFAM" id="SSF48008">
    <property type="entry name" value="GntR ligand-binding domain-like"/>
    <property type="match status" value="1"/>
</dbReference>
<dbReference type="RefSeq" id="WP_354152273.1">
    <property type="nucleotide sequence ID" value="NZ_JBEPMN010000011.1"/>
</dbReference>
<dbReference type="SUPFAM" id="SSF46785">
    <property type="entry name" value="Winged helix' DNA-binding domain"/>
    <property type="match status" value="1"/>
</dbReference>
<evidence type="ECO:0000256" key="1">
    <source>
        <dbReference type="ARBA" id="ARBA00023015"/>
    </source>
</evidence>
<protein>
    <submittedName>
        <fullName evidence="5">DNA-binding GntR family transcriptional regulator</fullName>
    </submittedName>
</protein>
<organism evidence="5 6">
    <name type="scientific">Aquamicrobium ahrensii</name>
    <dbReference type="NCBI Taxonomy" id="469551"/>
    <lineage>
        <taxon>Bacteria</taxon>
        <taxon>Pseudomonadati</taxon>
        <taxon>Pseudomonadota</taxon>
        <taxon>Alphaproteobacteria</taxon>
        <taxon>Hyphomicrobiales</taxon>
        <taxon>Phyllobacteriaceae</taxon>
        <taxon>Aquamicrobium</taxon>
    </lineage>
</organism>
<dbReference type="PRINTS" id="PR00035">
    <property type="entry name" value="HTHGNTR"/>
</dbReference>
<dbReference type="GO" id="GO:0003677">
    <property type="term" value="F:DNA binding"/>
    <property type="evidence" value="ECO:0007669"/>
    <property type="project" value="UniProtKB-KW"/>
</dbReference>
<dbReference type="SMART" id="SM00895">
    <property type="entry name" value="FCD"/>
    <property type="match status" value="1"/>
</dbReference>
<dbReference type="InterPro" id="IPR036390">
    <property type="entry name" value="WH_DNA-bd_sf"/>
</dbReference>
<evidence type="ECO:0000256" key="2">
    <source>
        <dbReference type="ARBA" id="ARBA00023125"/>
    </source>
</evidence>
<dbReference type="Proteomes" id="UP001549143">
    <property type="component" value="Unassembled WGS sequence"/>
</dbReference>
<dbReference type="InterPro" id="IPR000524">
    <property type="entry name" value="Tscrpt_reg_HTH_GntR"/>
</dbReference>
<dbReference type="Gene3D" id="1.20.120.530">
    <property type="entry name" value="GntR ligand-binding domain-like"/>
    <property type="match status" value="1"/>
</dbReference>
<keyword evidence="3" id="KW-0804">Transcription</keyword>
<reference evidence="5 6" key="1">
    <citation type="submission" date="2024-06" db="EMBL/GenBank/DDBJ databases">
        <title>Genomic Encyclopedia of Type Strains, Phase IV (KMG-IV): sequencing the most valuable type-strain genomes for metagenomic binning, comparative biology and taxonomic classification.</title>
        <authorList>
            <person name="Goeker M."/>
        </authorList>
    </citation>
    <scope>NUCLEOTIDE SEQUENCE [LARGE SCALE GENOMIC DNA]</scope>
    <source>
        <strain evidence="5 6">DSM 19730</strain>
    </source>
</reference>
<dbReference type="PROSITE" id="PS50949">
    <property type="entry name" value="HTH_GNTR"/>
    <property type="match status" value="1"/>
</dbReference>
<dbReference type="Pfam" id="PF00392">
    <property type="entry name" value="GntR"/>
    <property type="match status" value="1"/>
</dbReference>
<evidence type="ECO:0000313" key="6">
    <source>
        <dbReference type="Proteomes" id="UP001549143"/>
    </source>
</evidence>
<dbReference type="SMART" id="SM00345">
    <property type="entry name" value="HTH_GNTR"/>
    <property type="match status" value="1"/>
</dbReference>
<dbReference type="InterPro" id="IPR011711">
    <property type="entry name" value="GntR_C"/>
</dbReference>
<dbReference type="InterPro" id="IPR008920">
    <property type="entry name" value="TF_FadR/GntR_C"/>
</dbReference>
<keyword evidence="1" id="KW-0805">Transcription regulation</keyword>
<feature type="domain" description="HTH gntR-type" evidence="4">
    <location>
        <begin position="11"/>
        <end position="77"/>
    </location>
</feature>
<comment type="caution">
    <text evidence="5">The sequence shown here is derived from an EMBL/GenBank/DDBJ whole genome shotgun (WGS) entry which is preliminary data.</text>
</comment>
<proteinExistence type="predicted"/>
<accession>A0ABV2KMX0</accession>
<sequence length="222" mass="24731">MLKFDKIEARNTVVLHVYQQLKRSILRGELPTGYRVVEVNIAEAFGVSRTPVREAISRLIAQGFIREQGSAKIVADISVSMSEIMGIRGVLESYAARLAAENATEEDLQVITEYCNSSILVDRSSSIENRASLNDAFHEAVARASHNERLIKMISDFYEYAITEEMLVYYSKADTTNHAGQHRAVLKALQDRDPDAADAAMRAHINCIGQVIEKAIAQMKSK</sequence>
<dbReference type="PANTHER" id="PTHR43537:SF24">
    <property type="entry name" value="GLUCONATE OPERON TRANSCRIPTIONAL REPRESSOR"/>
    <property type="match status" value="1"/>
</dbReference>
<dbReference type="Pfam" id="PF07729">
    <property type="entry name" value="FCD"/>
    <property type="match status" value="1"/>
</dbReference>
<dbReference type="InterPro" id="IPR036388">
    <property type="entry name" value="WH-like_DNA-bd_sf"/>
</dbReference>
<evidence type="ECO:0000256" key="3">
    <source>
        <dbReference type="ARBA" id="ARBA00023163"/>
    </source>
</evidence>
<keyword evidence="2 5" id="KW-0238">DNA-binding</keyword>
<dbReference type="Gene3D" id="1.10.10.10">
    <property type="entry name" value="Winged helix-like DNA-binding domain superfamily/Winged helix DNA-binding domain"/>
    <property type="match status" value="1"/>
</dbReference>
<dbReference type="PANTHER" id="PTHR43537">
    <property type="entry name" value="TRANSCRIPTIONAL REGULATOR, GNTR FAMILY"/>
    <property type="match status" value="1"/>
</dbReference>
<evidence type="ECO:0000313" key="5">
    <source>
        <dbReference type="EMBL" id="MET3662422.1"/>
    </source>
</evidence>
<dbReference type="EMBL" id="JBEPMN010000011">
    <property type="protein sequence ID" value="MET3662422.1"/>
    <property type="molecule type" value="Genomic_DNA"/>
</dbReference>
<gene>
    <name evidence="5" type="ORF">ABID44_002760</name>
</gene>
<evidence type="ECO:0000259" key="4">
    <source>
        <dbReference type="PROSITE" id="PS50949"/>
    </source>
</evidence>
<dbReference type="CDD" id="cd07377">
    <property type="entry name" value="WHTH_GntR"/>
    <property type="match status" value="1"/>
</dbReference>
<name>A0ABV2KMX0_9HYPH</name>